<gene>
    <name evidence="3" type="primary">SMKI10G0830</name>
    <name evidence="3" type="ORF">SMKI_10G0830</name>
</gene>
<dbReference type="AlphaFoldDB" id="A0AA35IP32"/>
<evidence type="ECO:0000313" key="4">
    <source>
        <dbReference type="Proteomes" id="UP001161438"/>
    </source>
</evidence>
<reference evidence="3" key="1">
    <citation type="submission" date="2022-10" db="EMBL/GenBank/DDBJ databases">
        <authorList>
            <person name="Byrne P K."/>
        </authorList>
    </citation>
    <scope>NUCLEOTIDE SEQUENCE</scope>
    <source>
        <strain evidence="3">IFO1815</strain>
    </source>
</reference>
<dbReference type="RefSeq" id="XP_056077417.1">
    <property type="nucleotide sequence ID" value="XM_056223394.1"/>
</dbReference>
<evidence type="ECO:0000313" key="3">
    <source>
        <dbReference type="EMBL" id="CAI4034296.1"/>
    </source>
</evidence>
<name>A0AA35IP32_SACMI</name>
<dbReference type="GeneID" id="80919113"/>
<dbReference type="InterPro" id="IPR028994">
    <property type="entry name" value="Integrin_alpha_N"/>
</dbReference>
<dbReference type="GO" id="GO:0004621">
    <property type="term" value="F:glycosylphosphatidylinositol phospholipase D activity"/>
    <property type="evidence" value="ECO:0007669"/>
    <property type="project" value="TreeGrafter"/>
</dbReference>
<dbReference type="PANTHER" id="PTHR23221:SF7">
    <property type="entry name" value="PHOSPHATIDYLINOSITOL-GLYCAN-SPECIFIC PHOSPHOLIPASE D"/>
    <property type="match status" value="1"/>
</dbReference>
<dbReference type="InterPro" id="IPR029002">
    <property type="entry name" value="PLPC/GPLD1"/>
</dbReference>
<keyword evidence="1" id="KW-0732">Signal</keyword>
<evidence type="ECO:0000256" key="1">
    <source>
        <dbReference type="SAM" id="SignalP"/>
    </source>
</evidence>
<dbReference type="Pfam" id="PF00882">
    <property type="entry name" value="Zn_dep_PLPC"/>
    <property type="match status" value="1"/>
</dbReference>
<dbReference type="EMBL" id="OX365766">
    <property type="protein sequence ID" value="CAI4034296.1"/>
    <property type="molecule type" value="Genomic_DNA"/>
</dbReference>
<dbReference type="Gene3D" id="2.130.10.130">
    <property type="entry name" value="Integrin alpha, N-terminal"/>
    <property type="match status" value="1"/>
</dbReference>
<sequence length="750" mass="84854">MRIIYSWLLVSIICLATSIVTKTRAAGVTTHLFYLTRGAPLNLKENYYPWLKAGSFFPDALYSCAPSNKDWSDFAEFTHWPNFLMIALSYWQQKYGENRQLQESSDSLMLKSFIIGVFTHQIVDVSWHSLVTDYRLHGLLRVLSETEFDADIETAHTFLDVMGEFLTLNNAVRDTANNENWEFFAHPDWKLPREEDIMEIIGRAGLSKEKLSYAELDFCVKRGMAATVSESYLFRSQRKKLLNNIYSTSPRANDLIQNHWLGGQSNLVAMLQRCVPFFESLFHRETTDEAQTEELRLCANLPPVSQQEMETSASKSLIKARRNNNHIVISPLKPFSNFGTSLTLGKFQENNKDYLAVSAPLENSVGAIYLVPWDIVSVTNKEDFNVLQPITAMYGSKVDTYSVGDVDYLIVSEPGTCRIDFYLKGVKILTIEDTTTEEAHQLEVALTAIFDGDTVPDLIVSSTSYGVNETGIAKFIPGSAIIDHLVSSDKYHTVDISSFKGIVCLDGYPMKIPFQHFGATIQMSNRNSKQKLIYITCQSLGTVFVYLRDDLHDSSIPEYYITKGGVIDAKDKNHVEWGILPSKEHGMFGSTILSWYFEGKSFVAISQPMFDTVFLYIEESRQVKFLLKLILNINIESGITPNGFGTSLLFNEEESALYISSPESFDERGSIWRIGMNELLQAANHSKRKSFFINNLKYLVLINPDRNSKGVTGFGETMIFGPQNHLVVGIPQYGYGNFDRMQLTGRILVL</sequence>
<organism evidence="3 4">
    <name type="scientific">Saccharomyces mikatae IFO 1815</name>
    <dbReference type="NCBI Taxonomy" id="226126"/>
    <lineage>
        <taxon>Eukaryota</taxon>
        <taxon>Fungi</taxon>
        <taxon>Dikarya</taxon>
        <taxon>Ascomycota</taxon>
        <taxon>Saccharomycotina</taxon>
        <taxon>Saccharomycetes</taxon>
        <taxon>Saccharomycetales</taxon>
        <taxon>Saccharomycetaceae</taxon>
        <taxon>Saccharomyces</taxon>
    </lineage>
</organism>
<accession>A0AA35IP32</accession>
<dbReference type="PANTHER" id="PTHR23221">
    <property type="entry name" value="GLYCOSYLPHOSPHATIDYLINOSITOL PHOSPHOLIPASE D"/>
    <property type="match status" value="1"/>
</dbReference>
<evidence type="ECO:0000259" key="2">
    <source>
        <dbReference type="Pfam" id="PF00882"/>
    </source>
</evidence>
<proteinExistence type="predicted"/>
<feature type="domain" description="Phospholipase C/D" evidence="2">
    <location>
        <begin position="44"/>
        <end position="231"/>
    </location>
</feature>
<protein>
    <recommendedName>
        <fullName evidence="2">Phospholipase C/D domain-containing protein</fullName>
    </recommendedName>
</protein>
<dbReference type="GO" id="GO:0031012">
    <property type="term" value="C:extracellular matrix"/>
    <property type="evidence" value="ECO:0007669"/>
    <property type="project" value="TreeGrafter"/>
</dbReference>
<dbReference type="Proteomes" id="UP001161438">
    <property type="component" value="Chromosome 10"/>
</dbReference>
<dbReference type="InterPro" id="IPR013519">
    <property type="entry name" value="Int_alpha_beta-p"/>
</dbReference>
<dbReference type="SMART" id="SM00191">
    <property type="entry name" value="Int_alpha"/>
    <property type="match status" value="1"/>
</dbReference>
<feature type="signal peptide" evidence="1">
    <location>
        <begin position="1"/>
        <end position="25"/>
    </location>
</feature>
<keyword evidence="4" id="KW-1185">Reference proteome</keyword>
<feature type="chain" id="PRO_5041336477" description="Phospholipase C/D domain-containing protein" evidence="1">
    <location>
        <begin position="26"/>
        <end position="750"/>
    </location>
</feature>